<dbReference type="GO" id="GO:0006351">
    <property type="term" value="P:DNA-templated transcription"/>
    <property type="evidence" value="ECO:0007669"/>
    <property type="project" value="InterPro"/>
</dbReference>
<dbReference type="GeneID" id="30149117"/>
<dbReference type="GO" id="GO:0045944">
    <property type="term" value="P:positive regulation of transcription by RNA polymerase II"/>
    <property type="evidence" value="ECO:0007669"/>
    <property type="project" value="TreeGrafter"/>
</dbReference>
<dbReference type="SMART" id="SM00906">
    <property type="entry name" value="Fungal_trans"/>
    <property type="match status" value="1"/>
</dbReference>
<dbReference type="Pfam" id="PF00172">
    <property type="entry name" value="Zn_clus"/>
    <property type="match status" value="1"/>
</dbReference>
<dbReference type="SUPFAM" id="SSF57701">
    <property type="entry name" value="Zn2/Cys6 DNA-binding domain"/>
    <property type="match status" value="1"/>
</dbReference>
<evidence type="ECO:0000313" key="9">
    <source>
        <dbReference type="Proteomes" id="UP000094336"/>
    </source>
</evidence>
<dbReference type="GO" id="GO:0000978">
    <property type="term" value="F:RNA polymerase II cis-regulatory region sequence-specific DNA binding"/>
    <property type="evidence" value="ECO:0007669"/>
    <property type="project" value="TreeGrafter"/>
</dbReference>
<organism evidence="8 9">
    <name type="scientific">Babjeviella inositovora NRRL Y-12698</name>
    <dbReference type="NCBI Taxonomy" id="984486"/>
    <lineage>
        <taxon>Eukaryota</taxon>
        <taxon>Fungi</taxon>
        <taxon>Dikarya</taxon>
        <taxon>Ascomycota</taxon>
        <taxon>Saccharomycotina</taxon>
        <taxon>Pichiomycetes</taxon>
        <taxon>Serinales incertae sedis</taxon>
        <taxon>Babjeviella</taxon>
    </lineage>
</organism>
<name>A0A1E3QHQ5_9ASCO</name>
<dbReference type="RefSeq" id="XP_018982557.1">
    <property type="nucleotide sequence ID" value="XM_019131264.1"/>
</dbReference>
<dbReference type="Gene3D" id="4.10.240.10">
    <property type="entry name" value="Zn(2)-C6 fungal-type DNA-binding domain"/>
    <property type="match status" value="1"/>
</dbReference>
<dbReference type="AlphaFoldDB" id="A0A1E3QHQ5"/>
<evidence type="ECO:0000256" key="2">
    <source>
        <dbReference type="ARBA" id="ARBA00023015"/>
    </source>
</evidence>
<dbReference type="Pfam" id="PF04082">
    <property type="entry name" value="Fungal_trans"/>
    <property type="match status" value="1"/>
</dbReference>
<evidence type="ECO:0000259" key="7">
    <source>
        <dbReference type="PROSITE" id="PS50048"/>
    </source>
</evidence>
<proteinExistence type="predicted"/>
<dbReference type="GO" id="GO:0008270">
    <property type="term" value="F:zinc ion binding"/>
    <property type="evidence" value="ECO:0007669"/>
    <property type="project" value="InterPro"/>
</dbReference>
<dbReference type="PROSITE" id="PS50048">
    <property type="entry name" value="ZN2_CY6_FUNGAL_2"/>
    <property type="match status" value="1"/>
</dbReference>
<dbReference type="InterPro" id="IPR007219">
    <property type="entry name" value="XnlR_reg_dom"/>
</dbReference>
<dbReference type="EMBL" id="KV454442">
    <property type="protein sequence ID" value="ODQ77229.1"/>
    <property type="molecule type" value="Genomic_DNA"/>
</dbReference>
<dbReference type="InterPro" id="IPR036864">
    <property type="entry name" value="Zn2-C6_fun-type_DNA-bd_sf"/>
</dbReference>
<dbReference type="PANTHER" id="PTHR31069">
    <property type="entry name" value="OLEATE-ACTIVATED TRANSCRIPTION FACTOR 1-RELATED"/>
    <property type="match status" value="1"/>
</dbReference>
<keyword evidence="5" id="KW-0539">Nucleus</keyword>
<keyword evidence="3" id="KW-0238">DNA-binding</keyword>
<dbReference type="GO" id="GO:0005634">
    <property type="term" value="C:nucleus"/>
    <property type="evidence" value="ECO:0007669"/>
    <property type="project" value="TreeGrafter"/>
</dbReference>
<evidence type="ECO:0000256" key="3">
    <source>
        <dbReference type="ARBA" id="ARBA00023125"/>
    </source>
</evidence>
<keyword evidence="1" id="KW-0479">Metal-binding</keyword>
<keyword evidence="2" id="KW-0805">Transcription regulation</keyword>
<evidence type="ECO:0000256" key="5">
    <source>
        <dbReference type="ARBA" id="ARBA00023242"/>
    </source>
</evidence>
<accession>A0A1E3QHQ5</accession>
<feature type="non-terminal residue" evidence="8">
    <location>
        <position position="1"/>
    </location>
</feature>
<feature type="domain" description="Zn(2)-C6 fungal-type" evidence="7">
    <location>
        <begin position="17"/>
        <end position="48"/>
    </location>
</feature>
<keyword evidence="4" id="KW-0804">Transcription</keyword>
<dbReference type="CDD" id="cd00067">
    <property type="entry name" value="GAL4"/>
    <property type="match status" value="1"/>
</dbReference>
<feature type="non-terminal residue" evidence="8">
    <location>
        <position position="832"/>
    </location>
</feature>
<dbReference type="GO" id="GO:0000981">
    <property type="term" value="F:DNA-binding transcription factor activity, RNA polymerase II-specific"/>
    <property type="evidence" value="ECO:0007669"/>
    <property type="project" value="InterPro"/>
</dbReference>
<dbReference type="InterPro" id="IPR050675">
    <property type="entry name" value="OAF3"/>
</dbReference>
<evidence type="ECO:0000313" key="8">
    <source>
        <dbReference type="EMBL" id="ODQ77229.1"/>
    </source>
</evidence>
<dbReference type="CDD" id="cd12148">
    <property type="entry name" value="fungal_TF_MHR"/>
    <property type="match status" value="1"/>
</dbReference>
<reference evidence="9" key="1">
    <citation type="submission" date="2016-05" db="EMBL/GenBank/DDBJ databases">
        <title>Comparative genomics of biotechnologically important yeasts.</title>
        <authorList>
            <consortium name="DOE Joint Genome Institute"/>
            <person name="Riley R."/>
            <person name="Haridas S."/>
            <person name="Wolfe K.H."/>
            <person name="Lopes M.R."/>
            <person name="Hittinger C.T."/>
            <person name="Goker M."/>
            <person name="Salamov A."/>
            <person name="Wisecaver J."/>
            <person name="Long T.M."/>
            <person name="Aerts A.L."/>
            <person name="Barry K."/>
            <person name="Choi C."/>
            <person name="Clum A."/>
            <person name="Coughlan A.Y."/>
            <person name="Deshpande S."/>
            <person name="Douglass A.P."/>
            <person name="Hanson S.J."/>
            <person name="Klenk H.-P."/>
            <person name="Labutti K."/>
            <person name="Lapidus A."/>
            <person name="Lindquist E."/>
            <person name="Lipzen A."/>
            <person name="Meier-Kolthoff J.P."/>
            <person name="Ohm R.A."/>
            <person name="Otillar R.P."/>
            <person name="Pangilinan J."/>
            <person name="Peng Y."/>
            <person name="Rokas A."/>
            <person name="Rosa C.A."/>
            <person name="Scheuner C."/>
            <person name="Sibirny A.A."/>
            <person name="Slot J.C."/>
            <person name="Stielow J.B."/>
            <person name="Sun H."/>
            <person name="Kurtzman C.P."/>
            <person name="Blackwell M."/>
            <person name="Grigoriev I.V."/>
            <person name="Jeffries T.W."/>
        </authorList>
    </citation>
    <scope>NUCLEOTIDE SEQUENCE [LARGE SCALE GENOMIC DNA]</scope>
    <source>
        <strain evidence="9">NRRL Y-12698</strain>
    </source>
</reference>
<protein>
    <recommendedName>
        <fullName evidence="7">Zn(2)-C6 fungal-type domain-containing protein</fullName>
    </recommendedName>
</protein>
<dbReference type="OrthoDB" id="2943660at2759"/>
<evidence type="ECO:0000256" key="6">
    <source>
        <dbReference type="SAM" id="MobiDB-lite"/>
    </source>
</evidence>
<sequence>KQQEGKEQRKRNRLPMSCDKCRKRKVKCDRGRPCEVCKKYNMPHLCLYQEPTWNGDETDSQPPVKVIRWDDGTPPYMTAAALPVALIPLVSGQASTASFSQSTSTFKSVDPGARKAVKPAVEPSPTSITSIFSPLEPSPVMDELEKLKDKIKQIEASITVTNMSNQGQQANGNIPVSPANGNATRYGVDNYIYKTPPLTSHGSFQGTYGMPSTFPEPPQKTAGEAGCTPASESTPYAASDHIDFYAGYSSMHVTEARLINHGPLSYLSVMKKDPFLSYLWNLVHECKKRQKVFPYGSPEPSANGHNPDDKFHKTLLRDTGLIELQPYSKMGLKLQVGEVVPTSATPKNEDLELLLVETIKKTLPTQRVTWLLVERFFKYLYPFFPIVDEWYFSTTCFENILGEIKLVDEPFLSVNVLRTLDFANLGSMFVILRFSYLSLLSNNDDNASDDPDINYLLAHPIEANVIKVAQMCLNQFPVLRKSSLFIFRCTYLLRLYYIYAPEECDGADGGDSQVFTGMLAQMANGIGLNRDPSSFDQLSDDPRLMNIWRKFWHQIVTFDVHKGTMLGSPLNIKLEYSDTRVPTLDDHNQNIKDLALEKLVLENIHQNTHLNGVVTELLELILNMKSAPKIAAITSLTDQLEAYVRNKFVDLRTILTPYNGNHLDSVRKVYHTITYLFVNSFLIPVYYHLFLFYEQARSLPLCYTYFAKMVLISNEILSTCLSLLVDCPKYFGKGFDFILTPQLEFTCHRAFQIQLSGIIRGQCALSFFREQLPTTPAETANIQRNIDILECLVLHLLHLKERHIQAFLKISDKYYYAWRMNKAHKFVLLVLK</sequence>
<dbReference type="PANTHER" id="PTHR31069:SF12">
    <property type="entry name" value="TRANSCRIPTION FACTOR DOMAIN-CONTAINING PROTEIN"/>
    <property type="match status" value="1"/>
</dbReference>
<dbReference type="Proteomes" id="UP000094336">
    <property type="component" value="Unassembled WGS sequence"/>
</dbReference>
<feature type="region of interest" description="Disordered" evidence="6">
    <location>
        <begin position="215"/>
        <end position="234"/>
    </location>
</feature>
<dbReference type="STRING" id="984486.A0A1E3QHQ5"/>
<gene>
    <name evidence="8" type="ORF">BABINDRAFT_21289</name>
</gene>
<keyword evidence="9" id="KW-1185">Reference proteome</keyword>
<dbReference type="PROSITE" id="PS00463">
    <property type="entry name" value="ZN2_CY6_FUNGAL_1"/>
    <property type="match status" value="1"/>
</dbReference>
<evidence type="ECO:0000256" key="1">
    <source>
        <dbReference type="ARBA" id="ARBA00022723"/>
    </source>
</evidence>
<evidence type="ECO:0000256" key="4">
    <source>
        <dbReference type="ARBA" id="ARBA00023163"/>
    </source>
</evidence>
<dbReference type="InterPro" id="IPR001138">
    <property type="entry name" value="Zn2Cys6_DnaBD"/>
</dbReference>
<dbReference type="SMART" id="SM00066">
    <property type="entry name" value="GAL4"/>
    <property type="match status" value="1"/>
</dbReference>